<proteinExistence type="predicted"/>
<dbReference type="GeneID" id="69904999"/>
<protein>
    <recommendedName>
        <fullName evidence="1">BppU N-terminal domain-containing protein</fullName>
    </recommendedName>
</protein>
<comment type="caution">
    <text evidence="2">The sequence shown here is derived from an EMBL/GenBank/DDBJ whole genome shotgun (WGS) entry which is preliminary data.</text>
</comment>
<reference evidence="2 3" key="1">
    <citation type="submission" date="2019-07" db="EMBL/GenBank/DDBJ databases">
        <title>Whole genome shotgun sequence of Staphylococcus kloosii NBRC 109624.</title>
        <authorList>
            <person name="Hosoyama A."/>
            <person name="Uohara A."/>
            <person name="Ohji S."/>
            <person name="Ichikawa N."/>
        </authorList>
    </citation>
    <scope>NUCLEOTIDE SEQUENCE [LARGE SCALE GENOMIC DNA]</scope>
    <source>
        <strain evidence="2 3">NBRC 109624</strain>
    </source>
</reference>
<name>A0ABQ0XMB6_9STAP</name>
<accession>A0ABQ0XMB6</accession>
<evidence type="ECO:0000313" key="3">
    <source>
        <dbReference type="Proteomes" id="UP000321040"/>
    </source>
</evidence>
<dbReference type="Proteomes" id="UP000321040">
    <property type="component" value="Unassembled WGS sequence"/>
</dbReference>
<dbReference type="EMBL" id="BKAQ01000014">
    <property type="protein sequence ID" value="GEP82572.1"/>
    <property type="molecule type" value="Genomic_DNA"/>
</dbReference>
<dbReference type="Gene3D" id="2.60.40.3350">
    <property type="match status" value="1"/>
</dbReference>
<evidence type="ECO:0000259" key="1">
    <source>
        <dbReference type="Pfam" id="PF10651"/>
    </source>
</evidence>
<dbReference type="InterPro" id="IPR018913">
    <property type="entry name" value="BppU_N"/>
</dbReference>
<feature type="domain" description="BppU N-terminal" evidence="1">
    <location>
        <begin position="6"/>
        <end position="140"/>
    </location>
</feature>
<organism evidence="2 3">
    <name type="scientific">Staphylococcus kloosii</name>
    <dbReference type="NCBI Taxonomy" id="29384"/>
    <lineage>
        <taxon>Bacteria</taxon>
        <taxon>Bacillati</taxon>
        <taxon>Bacillota</taxon>
        <taxon>Bacilli</taxon>
        <taxon>Bacillales</taxon>
        <taxon>Staphylococcaceae</taxon>
        <taxon>Staphylococcus</taxon>
    </lineage>
</organism>
<dbReference type="RefSeq" id="WP_103295461.1">
    <property type="nucleotide sequence ID" value="NZ_BKAQ01000014.1"/>
</dbReference>
<evidence type="ECO:0000313" key="2">
    <source>
        <dbReference type="EMBL" id="GEP82572.1"/>
    </source>
</evidence>
<gene>
    <name evidence="2" type="ORF">SKL01_17500</name>
</gene>
<keyword evidence="3" id="KW-1185">Reference proteome</keyword>
<dbReference type="Pfam" id="PF10651">
    <property type="entry name" value="BppU_N"/>
    <property type="match status" value="1"/>
</dbReference>
<sequence length="493" mass="55147">MSMDKIANLQLETTAQYQSLSKLNVQFWNQDRETATLQFRITRNDYPLALSEENVKVFIALESGDSFLVDDKLDFVDQLNGVVSYTIPTYFMKVAKEVKGQVYVTTLDEEEVVVQRQFTFNVANDLIASLPAEDKIREFKYFSDMRAEVAEMMTKLNSDFENMNDYVTQVQNTTQEGITSLTKLIDDKEKAYNANHTAKMKELNDKGTEYSTKFDEDKQYMNEKFEAFKTSVNGSGLVTTGQSANWQKYKLTADGGYRIYLKKGSFNNVLDLATGYYETVVNGSASIQGFPTSISDSAFVEIDVMKTDNARMQIKVVQSSNGRTFIKNIHTNGEDIIGWKEVAFIDANNPYETTTGSQAKATTAENNAKQYTDTKFAKRNSVLFEGNANGVGTPINLNETLDNFIVLYIFGDFPGGEFATLGNPQGTRNINLNVDNIVGLDATGTSTYECSLSKVNRQQLQINSDNFMNVIDGTSSGANANRFTIQKIVGVYK</sequence>